<evidence type="ECO:0000313" key="3">
    <source>
        <dbReference type="EMBL" id="CAE7189344.1"/>
    </source>
</evidence>
<evidence type="ECO:0000313" key="2">
    <source>
        <dbReference type="EMBL" id="CAE7189308.1"/>
    </source>
</evidence>
<evidence type="ECO:0000256" key="1">
    <source>
        <dbReference type="SAM" id="SignalP"/>
    </source>
</evidence>
<keyword evidence="1" id="KW-0732">Signal</keyword>
<dbReference type="Proteomes" id="UP000472372">
    <property type="component" value="Chromosome 6"/>
</dbReference>
<accession>A0A6S6W6V2</accession>
<proteinExistence type="predicted"/>
<evidence type="ECO:0000313" key="4">
    <source>
        <dbReference type="Proteomes" id="UP000472372"/>
    </source>
</evidence>
<dbReference type="EMBL" id="HG992982">
    <property type="protein sequence ID" value="CAE7189308.1"/>
    <property type="molecule type" value="Genomic_DNA"/>
</dbReference>
<sequence length="186" mass="19304">MRFFNFVTAVSVGFATAGPLLSEQHSDSALGLSPGKDDPARLPIAPSQVVGKRDPEPVTVGVAGRGTDIPSSRVIDIKQRKTGDIGSAKDDPMGLLVPLRPAALKREPEPTTIAVPIPVITEAGTPQPTIIGKRKIGDVDLAKKGSVVLPVSLIQPGLLKRDPEPTIVAVPIPATTRGAGPNPTQV</sequence>
<feature type="signal peptide" evidence="1">
    <location>
        <begin position="1"/>
        <end position="17"/>
    </location>
</feature>
<reference evidence="2" key="1">
    <citation type="submission" date="2021-02" db="EMBL/GenBank/DDBJ databases">
        <authorList>
            <person name="Syme A R."/>
            <person name="Syme A R."/>
            <person name="Moolhuijzen P."/>
        </authorList>
    </citation>
    <scope>NUCLEOTIDE SEQUENCE</scope>
    <source>
        <strain evidence="2">W1-1</strain>
    </source>
</reference>
<dbReference type="AlphaFoldDB" id="A0A6S6W6V2"/>
<protein>
    <submittedName>
        <fullName evidence="2">Uncharacterized protein</fullName>
    </submittedName>
</protein>
<name>A0A6S6W6V2_9PLEO</name>
<organism evidence="2 4">
    <name type="scientific">Pyrenophora teres f. teres</name>
    <dbReference type="NCBI Taxonomy" id="97479"/>
    <lineage>
        <taxon>Eukaryota</taxon>
        <taxon>Fungi</taxon>
        <taxon>Dikarya</taxon>
        <taxon>Ascomycota</taxon>
        <taxon>Pezizomycotina</taxon>
        <taxon>Dothideomycetes</taxon>
        <taxon>Pleosporomycetidae</taxon>
        <taxon>Pleosporales</taxon>
        <taxon>Pleosporineae</taxon>
        <taxon>Pleosporaceae</taxon>
        <taxon>Pyrenophora</taxon>
    </lineage>
</organism>
<gene>
    <name evidence="2" type="ORF">PTTW11_07455</name>
    <name evidence="3" type="ORF">PTTW11_07460</name>
</gene>
<feature type="chain" id="PRO_5036190597" evidence="1">
    <location>
        <begin position="18"/>
        <end position="186"/>
    </location>
</feature>
<dbReference type="EMBL" id="HG992982">
    <property type="protein sequence ID" value="CAE7189344.1"/>
    <property type="molecule type" value="Genomic_DNA"/>
</dbReference>